<evidence type="ECO:0000313" key="3">
    <source>
        <dbReference type="EMBL" id="MBF4762419.1"/>
    </source>
</evidence>
<evidence type="ECO:0000256" key="1">
    <source>
        <dbReference type="ARBA" id="ARBA00007689"/>
    </source>
</evidence>
<feature type="domain" description="YCII-related" evidence="2">
    <location>
        <begin position="40"/>
        <end position="93"/>
    </location>
</feature>
<name>A0A930YGY1_9ACTN</name>
<comment type="caution">
    <text evidence="3">The sequence shown here is derived from an EMBL/GenBank/DDBJ whole genome shotgun (WGS) entry which is preliminary data.</text>
</comment>
<proteinExistence type="inferred from homology"/>
<evidence type="ECO:0000259" key="2">
    <source>
        <dbReference type="Pfam" id="PF03795"/>
    </source>
</evidence>
<dbReference type="EMBL" id="JADKPN010000001">
    <property type="protein sequence ID" value="MBF4762419.1"/>
    <property type="molecule type" value="Genomic_DNA"/>
</dbReference>
<organism evidence="3 4">
    <name type="scientific">Nocardioides islandensis</name>
    <dbReference type="NCBI Taxonomy" id="433663"/>
    <lineage>
        <taxon>Bacteria</taxon>
        <taxon>Bacillati</taxon>
        <taxon>Actinomycetota</taxon>
        <taxon>Actinomycetes</taxon>
        <taxon>Propionibacteriales</taxon>
        <taxon>Nocardioidaceae</taxon>
        <taxon>Nocardioides</taxon>
    </lineage>
</organism>
<protein>
    <recommendedName>
        <fullName evidence="2">YCII-related domain-containing protein</fullName>
    </recommendedName>
</protein>
<accession>A0A930YGY1</accession>
<dbReference type="Gene3D" id="3.30.70.1060">
    <property type="entry name" value="Dimeric alpha+beta barrel"/>
    <property type="match status" value="1"/>
</dbReference>
<dbReference type="PANTHER" id="PTHR35174">
    <property type="entry name" value="BLL7171 PROTEIN-RELATED"/>
    <property type="match status" value="1"/>
</dbReference>
<evidence type="ECO:0000313" key="4">
    <source>
        <dbReference type="Proteomes" id="UP000640489"/>
    </source>
</evidence>
<reference evidence="3" key="1">
    <citation type="submission" date="2020-11" db="EMBL/GenBank/DDBJ databases">
        <title>Nocardioides sp. nov., isolated from Soil of Cynanchum wilfordii Hemsley rhizosphere.</title>
        <authorList>
            <person name="Lee J.-S."/>
            <person name="Suh M.K."/>
            <person name="Kim J.-S."/>
        </authorList>
    </citation>
    <scope>NUCLEOTIDE SEQUENCE</scope>
    <source>
        <strain evidence="3">KCTC 19275</strain>
    </source>
</reference>
<dbReference type="SUPFAM" id="SSF54909">
    <property type="entry name" value="Dimeric alpha+beta barrel"/>
    <property type="match status" value="1"/>
</dbReference>
<dbReference type="Pfam" id="PF03795">
    <property type="entry name" value="YCII"/>
    <property type="match status" value="1"/>
</dbReference>
<sequence length="123" mass="13258">MRYMVMLSMRSDVGPPPPDLVAAMDVAMGEAFASGLMIDAGGLMDDQQTTFTLRAGALARTDGPYAEAKEVVGGYAVLDVRSHEEAVEGARRMMQVHLDHWPGWEGSADVRRIAGPEEGPPTR</sequence>
<gene>
    <name evidence="3" type="ORF">ISU07_04725</name>
</gene>
<comment type="similarity">
    <text evidence="1">Belongs to the YciI family.</text>
</comment>
<dbReference type="Proteomes" id="UP000640489">
    <property type="component" value="Unassembled WGS sequence"/>
</dbReference>
<dbReference type="InterPro" id="IPR005545">
    <property type="entry name" value="YCII"/>
</dbReference>
<keyword evidence="4" id="KW-1185">Reference proteome</keyword>
<dbReference type="InterPro" id="IPR011008">
    <property type="entry name" value="Dimeric_a/b-barrel"/>
</dbReference>
<dbReference type="PANTHER" id="PTHR35174:SF1">
    <property type="entry name" value="BLL0086 PROTEIN"/>
    <property type="match status" value="1"/>
</dbReference>
<dbReference type="AlphaFoldDB" id="A0A930YGY1"/>
<dbReference type="RefSeq" id="WP_194705534.1">
    <property type="nucleotide sequence ID" value="NZ_JADKPN010000001.1"/>
</dbReference>